<reference evidence="3 4" key="1">
    <citation type="journal article" date="2018" name="PLoS Genet.">
        <title>Population sequencing reveals clonal diversity and ancestral inbreeding in the grapevine cultivar Chardonnay.</title>
        <authorList>
            <person name="Roach M.J."/>
            <person name="Johnson D.L."/>
            <person name="Bohlmann J."/>
            <person name="van Vuuren H.J."/>
            <person name="Jones S.J."/>
            <person name="Pretorius I.S."/>
            <person name="Schmidt S.A."/>
            <person name="Borneman A.R."/>
        </authorList>
    </citation>
    <scope>NUCLEOTIDE SEQUENCE [LARGE SCALE GENOMIC DNA]</scope>
    <source>
        <strain evidence="4">cv. Chardonnay</strain>
        <tissue evidence="3">Leaf</tissue>
    </source>
</reference>
<feature type="compositionally biased region" description="Acidic residues" evidence="1">
    <location>
        <begin position="95"/>
        <end position="105"/>
    </location>
</feature>
<dbReference type="AlphaFoldDB" id="A0A438IDK5"/>
<comment type="caution">
    <text evidence="3">The sequence shown here is derived from an EMBL/GenBank/DDBJ whole genome shotgun (WGS) entry which is preliminary data.</text>
</comment>
<sequence>MLADGVMVGIFFQVKQQKKNSNKWTCVVCNEKQSVRKVYAQGSMAKDVRKFVQSFNMSRKSIDEEENLTVMVADGEEVGGSCSGNGKKRRSDWSEYLDPEEEEEERGLGRYGRRNCYRDVEEPKPITGLQSRDRGGKEPLKPLFPKRNTTNRPTISLEDTTETAKAKAKAKRRTSKWSEYLTEEENEEAMAMATAVDNEAAAITHYQMVEEEIHPDFM</sequence>
<evidence type="ECO:0000259" key="2">
    <source>
        <dbReference type="Pfam" id="PF15749"/>
    </source>
</evidence>
<proteinExistence type="predicted"/>
<feature type="compositionally biased region" description="Basic residues" evidence="1">
    <location>
        <begin position="166"/>
        <end position="175"/>
    </location>
</feature>
<gene>
    <name evidence="3" type="ORF">CK203_034542</name>
</gene>
<organism evidence="3 4">
    <name type="scientific">Vitis vinifera</name>
    <name type="common">Grape</name>
    <dbReference type="NCBI Taxonomy" id="29760"/>
    <lineage>
        <taxon>Eukaryota</taxon>
        <taxon>Viridiplantae</taxon>
        <taxon>Streptophyta</taxon>
        <taxon>Embryophyta</taxon>
        <taxon>Tracheophyta</taxon>
        <taxon>Spermatophyta</taxon>
        <taxon>Magnoliopsida</taxon>
        <taxon>eudicotyledons</taxon>
        <taxon>Gunneridae</taxon>
        <taxon>Pentapetalae</taxon>
        <taxon>rosids</taxon>
        <taxon>Vitales</taxon>
        <taxon>Vitaceae</taxon>
        <taxon>Viteae</taxon>
        <taxon>Vitis</taxon>
    </lineage>
</organism>
<dbReference type="InterPro" id="IPR032739">
    <property type="entry name" value="MRNIP"/>
</dbReference>
<evidence type="ECO:0000313" key="3">
    <source>
        <dbReference type="EMBL" id="RVW94818.1"/>
    </source>
</evidence>
<dbReference type="PANTHER" id="PTHR15863">
    <property type="entry name" value="MRN COMPLEX-INTERACTING PROTEIN"/>
    <property type="match status" value="1"/>
</dbReference>
<feature type="compositionally biased region" description="Polar residues" evidence="1">
    <location>
        <begin position="147"/>
        <end position="158"/>
    </location>
</feature>
<feature type="domain" description="MRN complex-interacting protein N-terminal" evidence="2">
    <location>
        <begin position="11"/>
        <end position="72"/>
    </location>
</feature>
<accession>A0A438IDK5</accession>
<dbReference type="InterPro" id="IPR049472">
    <property type="entry name" value="MRNIP_N"/>
</dbReference>
<evidence type="ECO:0000313" key="4">
    <source>
        <dbReference type="Proteomes" id="UP000288805"/>
    </source>
</evidence>
<protein>
    <recommendedName>
        <fullName evidence="2">MRN complex-interacting protein N-terminal domain-containing protein</fullName>
    </recommendedName>
</protein>
<name>A0A438IDK5_VITVI</name>
<feature type="region of interest" description="Disordered" evidence="1">
    <location>
        <begin position="122"/>
        <end position="182"/>
    </location>
</feature>
<evidence type="ECO:0000256" key="1">
    <source>
        <dbReference type="SAM" id="MobiDB-lite"/>
    </source>
</evidence>
<dbReference type="Pfam" id="PF15749">
    <property type="entry name" value="MRNIP"/>
    <property type="match status" value="1"/>
</dbReference>
<dbReference type="PANTHER" id="PTHR15863:SF2">
    <property type="entry name" value="MRN COMPLEX-INTERACTING PROTEIN"/>
    <property type="match status" value="1"/>
</dbReference>
<dbReference type="Proteomes" id="UP000288805">
    <property type="component" value="Unassembled WGS sequence"/>
</dbReference>
<feature type="compositionally biased region" description="Basic and acidic residues" evidence="1">
    <location>
        <begin position="131"/>
        <end position="140"/>
    </location>
</feature>
<feature type="region of interest" description="Disordered" evidence="1">
    <location>
        <begin position="76"/>
        <end position="109"/>
    </location>
</feature>
<dbReference type="EMBL" id="QGNW01000118">
    <property type="protein sequence ID" value="RVW94818.1"/>
    <property type="molecule type" value="Genomic_DNA"/>
</dbReference>